<reference evidence="1 2" key="1">
    <citation type="submission" date="2016-10" db="EMBL/GenBank/DDBJ databases">
        <authorList>
            <person name="de Groot N.N."/>
        </authorList>
    </citation>
    <scope>NUCLEOTIDE SEQUENCE [LARGE SCALE GENOMIC DNA]</scope>
    <source>
        <strain evidence="1 2">DSM 21799</strain>
    </source>
</reference>
<protein>
    <recommendedName>
        <fullName evidence="3">Asp/Glu/Hydantoin racemase</fullName>
    </recommendedName>
</protein>
<dbReference type="Proteomes" id="UP000199183">
    <property type="component" value="Unassembled WGS sequence"/>
</dbReference>
<name>A0A1H4KJM2_9MICO</name>
<dbReference type="STRING" id="640635.SAMN04489806_1187"/>
<dbReference type="OrthoDB" id="978447at2"/>
<evidence type="ECO:0000313" key="2">
    <source>
        <dbReference type="Proteomes" id="UP000199183"/>
    </source>
</evidence>
<dbReference type="RefSeq" id="WP_091181263.1">
    <property type="nucleotide sequence ID" value="NZ_FNRY01000001.1"/>
</dbReference>
<sequence>MSTRLGLLHTVPALADSFQSGIRARRPDVDLVHVVDSALLETAIDVGVTDEVTERVAAHIGYLQRCGARAILATCSSIGEAVEQAAESATVPVLRVDTAMARTAVDTALRGHDPTDGPGRIAVLATLEATLGPTGRLLERAAADADVRVQAHVVEGAAAARSAGRPDEHNRLIAAALLDAAARSDVIVLAQASMAEAAADAPTDVPVLTSPDSGTAALLHTLDENP</sequence>
<gene>
    <name evidence="1" type="ORF">SAMN04489806_1187</name>
</gene>
<evidence type="ECO:0008006" key="3">
    <source>
        <dbReference type="Google" id="ProtNLM"/>
    </source>
</evidence>
<dbReference type="EMBL" id="FNRY01000001">
    <property type="protein sequence ID" value="SEB58436.1"/>
    <property type="molecule type" value="Genomic_DNA"/>
</dbReference>
<proteinExistence type="predicted"/>
<organism evidence="1 2">
    <name type="scientific">Paramicrobacterium humi</name>
    <dbReference type="NCBI Taxonomy" id="640635"/>
    <lineage>
        <taxon>Bacteria</taxon>
        <taxon>Bacillati</taxon>
        <taxon>Actinomycetota</taxon>
        <taxon>Actinomycetes</taxon>
        <taxon>Micrococcales</taxon>
        <taxon>Microbacteriaceae</taxon>
        <taxon>Paramicrobacterium</taxon>
    </lineage>
</organism>
<accession>A0A1H4KJM2</accession>
<dbReference type="AlphaFoldDB" id="A0A1H4KJM2"/>
<dbReference type="InterPro" id="IPR015942">
    <property type="entry name" value="Asp/Glu/hydantoin_racemase"/>
</dbReference>
<evidence type="ECO:0000313" key="1">
    <source>
        <dbReference type="EMBL" id="SEB58436.1"/>
    </source>
</evidence>
<dbReference type="InterPro" id="IPR001920">
    <property type="entry name" value="Asp/Glu_race"/>
</dbReference>
<dbReference type="Pfam" id="PF01177">
    <property type="entry name" value="Asp_Glu_race"/>
    <property type="match status" value="1"/>
</dbReference>
<dbReference type="Gene3D" id="3.40.50.1860">
    <property type="match status" value="1"/>
</dbReference>
<dbReference type="GO" id="GO:0047661">
    <property type="term" value="F:amino-acid racemase activity"/>
    <property type="evidence" value="ECO:0007669"/>
    <property type="project" value="InterPro"/>
</dbReference>
<keyword evidence="2" id="KW-1185">Reference proteome</keyword>